<dbReference type="InterPro" id="IPR026612">
    <property type="entry name" value="STRA6-like"/>
</dbReference>
<dbReference type="AlphaFoldDB" id="A0A8J9ZD11"/>
<keyword evidence="1" id="KW-0472">Membrane</keyword>
<name>A0A8J9ZD11_BRALA</name>
<keyword evidence="1" id="KW-1133">Transmembrane helix</keyword>
<feature type="transmembrane region" description="Helical" evidence="1">
    <location>
        <begin position="81"/>
        <end position="99"/>
    </location>
</feature>
<dbReference type="OrthoDB" id="2376984at2759"/>
<keyword evidence="1" id="KW-0812">Transmembrane</keyword>
<dbReference type="Proteomes" id="UP000838412">
    <property type="component" value="Chromosome 18"/>
</dbReference>
<reference evidence="2" key="1">
    <citation type="submission" date="2022-01" db="EMBL/GenBank/DDBJ databases">
        <authorList>
            <person name="Braso-Vives M."/>
        </authorList>
    </citation>
    <scope>NUCLEOTIDE SEQUENCE</scope>
</reference>
<dbReference type="EMBL" id="OV696703">
    <property type="protein sequence ID" value="CAH1251266.1"/>
    <property type="molecule type" value="Genomic_DNA"/>
</dbReference>
<accession>A0A8J9ZD11</accession>
<sequence length="163" mass="18010">MERRATRRRLKRNILSRVAVWVTCCLFWLFVYNLSTVHSHGHVNKHVNNLSQLMMMVNMSGQRSDPTNGEGCIRVLSLDNFIHLSLIPAFAIVLVLSLCQRRANAGPDGWCRGRPGLLVPANLLDDTRHRLAYACAFGATATSCLTLFGGSYCPPGTPGWLAG</sequence>
<evidence type="ECO:0000313" key="2">
    <source>
        <dbReference type="EMBL" id="CAH1251266.1"/>
    </source>
</evidence>
<dbReference type="GO" id="GO:0038023">
    <property type="term" value="F:signaling receptor activity"/>
    <property type="evidence" value="ECO:0007669"/>
    <property type="project" value="InterPro"/>
</dbReference>
<evidence type="ECO:0000256" key="1">
    <source>
        <dbReference type="SAM" id="Phobius"/>
    </source>
</evidence>
<proteinExistence type="predicted"/>
<organism evidence="2 3">
    <name type="scientific">Branchiostoma lanceolatum</name>
    <name type="common">Common lancelet</name>
    <name type="synonym">Amphioxus lanceolatum</name>
    <dbReference type="NCBI Taxonomy" id="7740"/>
    <lineage>
        <taxon>Eukaryota</taxon>
        <taxon>Metazoa</taxon>
        <taxon>Chordata</taxon>
        <taxon>Cephalochordata</taxon>
        <taxon>Leptocardii</taxon>
        <taxon>Amphioxiformes</taxon>
        <taxon>Branchiostomatidae</taxon>
        <taxon>Branchiostoma</taxon>
    </lineage>
</organism>
<feature type="transmembrane region" description="Helical" evidence="1">
    <location>
        <begin position="14"/>
        <end position="34"/>
    </location>
</feature>
<dbReference type="Pfam" id="PF14752">
    <property type="entry name" value="RBP_receptor"/>
    <property type="match status" value="1"/>
</dbReference>
<protein>
    <submittedName>
        <fullName evidence="2">Hypp9020 protein</fullName>
    </submittedName>
</protein>
<keyword evidence="3" id="KW-1185">Reference proteome</keyword>
<gene>
    <name evidence="2" type="primary">Hypp9020</name>
    <name evidence="2" type="ORF">BLAG_LOCUS11709</name>
</gene>
<evidence type="ECO:0000313" key="3">
    <source>
        <dbReference type="Proteomes" id="UP000838412"/>
    </source>
</evidence>
<dbReference type="GO" id="GO:0034632">
    <property type="term" value="F:retinol transmembrane transporter activity"/>
    <property type="evidence" value="ECO:0007669"/>
    <property type="project" value="InterPro"/>
</dbReference>